<reference evidence="4" key="1">
    <citation type="submission" date="2011-10" db="EMBL/GenBank/DDBJ databases">
        <authorList>
            <consortium name="Soft-shell Turtle Genome Consortium"/>
        </authorList>
    </citation>
    <scope>NUCLEOTIDE SEQUENCE [LARGE SCALE GENOMIC DNA]</scope>
    <source>
        <strain evidence="4">Daiwa-1</strain>
    </source>
</reference>
<evidence type="ECO:0000256" key="2">
    <source>
        <dbReference type="SAM" id="SignalP"/>
    </source>
</evidence>
<dbReference type="CDD" id="cd00220">
    <property type="entry name" value="VMO-I"/>
    <property type="match status" value="1"/>
</dbReference>
<dbReference type="RefSeq" id="XP_006114689.1">
    <property type="nucleotide sequence ID" value="XM_006114627.3"/>
</dbReference>
<keyword evidence="4" id="KW-1185">Reference proteome</keyword>
<dbReference type="InterPro" id="IPR036706">
    <property type="entry name" value="VOMI_sf"/>
</dbReference>
<dbReference type="AlphaFoldDB" id="K7F628"/>
<reference evidence="4" key="2">
    <citation type="journal article" date="2013" name="Nat. Genet.">
        <title>The draft genomes of soft-shell turtle and green sea turtle yield insights into the development and evolution of the turtle-specific body plan.</title>
        <authorList>
            <person name="Wang Z."/>
            <person name="Pascual-Anaya J."/>
            <person name="Zadissa A."/>
            <person name="Li W."/>
            <person name="Niimura Y."/>
            <person name="Huang Z."/>
            <person name="Li C."/>
            <person name="White S."/>
            <person name="Xiong Z."/>
            <person name="Fang D."/>
            <person name="Wang B."/>
            <person name="Ming Y."/>
            <person name="Chen Y."/>
            <person name="Zheng Y."/>
            <person name="Kuraku S."/>
            <person name="Pignatelli M."/>
            <person name="Herrero J."/>
            <person name="Beal K."/>
            <person name="Nozawa M."/>
            <person name="Li Q."/>
            <person name="Wang J."/>
            <person name="Zhang H."/>
            <person name="Yu L."/>
            <person name="Shigenobu S."/>
            <person name="Wang J."/>
            <person name="Liu J."/>
            <person name="Flicek P."/>
            <person name="Searle S."/>
            <person name="Wang J."/>
            <person name="Kuratani S."/>
            <person name="Yin Y."/>
            <person name="Aken B."/>
            <person name="Zhang G."/>
            <person name="Irie N."/>
        </authorList>
    </citation>
    <scope>NUCLEOTIDE SEQUENCE [LARGE SCALE GENOMIC DNA]</scope>
    <source>
        <strain evidence="4">Daiwa-1</strain>
    </source>
</reference>
<evidence type="ECO:0000313" key="3">
    <source>
        <dbReference type="Ensembl" id="ENSPSIP00000003488.1"/>
    </source>
</evidence>
<gene>
    <name evidence="3" type="primary">VMO1</name>
</gene>
<dbReference type="InterPro" id="IPR005515">
    <property type="entry name" value="VOMI"/>
</dbReference>
<accession>K7F628</accession>
<proteinExistence type="predicted"/>
<dbReference type="PANTHER" id="PTHR18841:SF2">
    <property type="entry name" value="VITELLINE MEMBRANE OUTER LAYER PROTEIN 1 HOMOLOG"/>
    <property type="match status" value="1"/>
</dbReference>
<feature type="chain" id="PRO_5003904697" evidence="2">
    <location>
        <begin position="23"/>
        <end position="208"/>
    </location>
</feature>
<dbReference type="eggNOG" id="ENOG502S8X8">
    <property type="taxonomic scope" value="Eukaryota"/>
</dbReference>
<dbReference type="GeneID" id="102450758"/>
<organism evidence="3 4">
    <name type="scientific">Pelodiscus sinensis</name>
    <name type="common">Chinese softshell turtle</name>
    <name type="synonym">Trionyx sinensis</name>
    <dbReference type="NCBI Taxonomy" id="13735"/>
    <lineage>
        <taxon>Eukaryota</taxon>
        <taxon>Metazoa</taxon>
        <taxon>Chordata</taxon>
        <taxon>Craniata</taxon>
        <taxon>Vertebrata</taxon>
        <taxon>Euteleostomi</taxon>
        <taxon>Archelosauria</taxon>
        <taxon>Testudinata</taxon>
        <taxon>Testudines</taxon>
        <taxon>Cryptodira</taxon>
        <taxon>Trionychia</taxon>
        <taxon>Trionychidae</taxon>
        <taxon>Pelodiscus</taxon>
    </lineage>
</organism>
<dbReference type="SUPFAM" id="SSF51092">
    <property type="entry name" value="Vitelline membrane outer protein-I (VMO-I)"/>
    <property type="match status" value="1"/>
</dbReference>
<dbReference type="OMA" id="QSNVGPW"/>
<dbReference type="OrthoDB" id="6344411at2759"/>
<dbReference type="Proteomes" id="UP000007267">
    <property type="component" value="Unassembled WGS sequence"/>
</dbReference>
<evidence type="ECO:0000313" key="4">
    <source>
        <dbReference type="Proteomes" id="UP000007267"/>
    </source>
</evidence>
<dbReference type="KEGG" id="pss:102450758"/>
<dbReference type="CTD" id="284013"/>
<dbReference type="PANTHER" id="PTHR18841">
    <property type="entry name" value="VITELLINE MEMBRANE OUTER LAYER PROTEIN I-RELATED"/>
    <property type="match status" value="1"/>
</dbReference>
<feature type="signal peptide" evidence="2">
    <location>
        <begin position="1"/>
        <end position="22"/>
    </location>
</feature>
<dbReference type="EMBL" id="AGCU01029904">
    <property type="status" value="NOT_ANNOTATED_CDS"/>
    <property type="molecule type" value="Genomic_DNA"/>
</dbReference>
<dbReference type="Ensembl" id="ENSPSIT00000003505.1">
    <property type="protein sequence ID" value="ENSPSIP00000003488.1"/>
    <property type="gene ID" value="ENSPSIG00000003325.1"/>
</dbReference>
<dbReference type="GeneTree" id="ENSGT00390000009313"/>
<sequence>MDISLHATLVLVLCGCLQGAWGQAKITVSNGGKWGTWGPEQSCPKGSFADGFAIKVQTPQLTGDDTALNGIRLSCSDGTTIQSNVGPWGHWSQMKKCPPGKRLTQFRLRVEKCQGLKDDTAANNIKFYCTDGTELQGAGRCWGTWGPQSLSCGQNGICSMASREEAPQEKGDNTALNDVYFKCCSETPTFQSTQGTTPSSTTTAPQLQ</sequence>
<feature type="region of interest" description="Disordered" evidence="1">
    <location>
        <begin position="188"/>
        <end position="208"/>
    </location>
</feature>
<reference evidence="3" key="3">
    <citation type="submission" date="2025-08" db="UniProtKB">
        <authorList>
            <consortium name="Ensembl"/>
        </authorList>
    </citation>
    <scope>IDENTIFICATION</scope>
</reference>
<dbReference type="HOGENOM" id="CLU_111176_1_0_1"/>
<protein>
    <submittedName>
        <fullName evidence="3">Vitelline membrane outer layer 1 homolog</fullName>
    </submittedName>
</protein>
<reference evidence="3" key="4">
    <citation type="submission" date="2025-09" db="UniProtKB">
        <authorList>
            <consortium name="Ensembl"/>
        </authorList>
    </citation>
    <scope>IDENTIFICATION</scope>
</reference>
<dbReference type="GO" id="GO:0005615">
    <property type="term" value="C:extracellular space"/>
    <property type="evidence" value="ECO:0007669"/>
    <property type="project" value="TreeGrafter"/>
</dbReference>
<evidence type="ECO:0000256" key="1">
    <source>
        <dbReference type="SAM" id="MobiDB-lite"/>
    </source>
</evidence>
<name>K7F628_PELSI</name>
<dbReference type="Gene3D" id="2.100.10.20">
    <property type="entry name" value="Vitelline membrane outer layer protein I (VOMI)"/>
    <property type="match status" value="1"/>
</dbReference>
<keyword evidence="2" id="KW-0732">Signal</keyword>
<dbReference type="Pfam" id="PF03762">
    <property type="entry name" value="VOMI"/>
    <property type="match status" value="1"/>
</dbReference>